<reference evidence="4" key="2">
    <citation type="submission" date="2020-04" db="EMBL/GenBank/DDBJ databases">
        <authorList>
            <consortium name="NCBI Genome Project"/>
        </authorList>
    </citation>
    <scope>NUCLEOTIDE SEQUENCE</scope>
    <source>
        <strain evidence="4">CBS 781.70</strain>
    </source>
</reference>
<sequence length="596" mass="68782">MDQPVFVPEQGMFVTSQEAVVLREKIDGIWKEPYEVAQELQKRISKAQGRLKKTNPQIALRTEKFTWRNVHNQIDELQSIYEEERMQGTGGFVRRGLNKIGKNASTFEKWLKLVPQNESYAAPITGAFQVVLSMGRRMHEVRREIFDALVEIPELFEGIDRWIKLYGQLDDDLLMKTASNLCAEILRVLCEIVSHFGESHGKKFMQVTFKIDSYERRLSYHVEDMRKAHGRFKNAIEACSGKLLGATYDISYLTNSRIAQISERQEHLIQITMQTMQLLQDPEKLSEESRRNVVLSAFHRQLCENAVDSSREKENVQEPEKSRSMGKEKNMKRIKLAHIPEFDPEVGHRHIKLCRHNSEVTQDDDMERLGWVKRSEMFRSFLIDRRSGYLLIEGNMRDDRVCHQSSLSLLIAEMAELLEIVRPTVFVTHFCGLHAQEPGCFRDIRDLLIEFIGQLLMKWDTGAFGKPLVEGDLKSKLESRDHDVLVQVFITLLSKVPKPWTIFLFIDAIDMYETPERLNDTMVVIRELLDLVETEARRKKSRTIKLLVTAPASTIEVGNEFEAREGQSRLMVPDALDESMMDDVGLVDMVHSVGLG</sequence>
<feature type="compositionally biased region" description="Basic and acidic residues" evidence="1">
    <location>
        <begin position="309"/>
        <end position="329"/>
    </location>
</feature>
<dbReference type="GeneID" id="54420211"/>
<dbReference type="Proteomes" id="UP000504638">
    <property type="component" value="Unplaced"/>
</dbReference>
<evidence type="ECO:0000313" key="2">
    <source>
        <dbReference type="EMBL" id="KAF1811800.1"/>
    </source>
</evidence>
<feature type="region of interest" description="Disordered" evidence="1">
    <location>
        <begin position="308"/>
        <end position="329"/>
    </location>
</feature>
<name>A0A6G1G1J9_9PEZI</name>
<proteinExistence type="predicted"/>
<evidence type="ECO:0000256" key="1">
    <source>
        <dbReference type="SAM" id="MobiDB-lite"/>
    </source>
</evidence>
<evidence type="ECO:0000313" key="4">
    <source>
        <dbReference type="RefSeq" id="XP_033533431.1"/>
    </source>
</evidence>
<protein>
    <submittedName>
        <fullName evidence="2 4">Uncharacterized protein</fullName>
    </submittedName>
</protein>
<dbReference type="AlphaFoldDB" id="A0A6G1G1J9"/>
<dbReference type="PANTHER" id="PTHR40619">
    <property type="entry name" value="FUNGAL STAND N-TERMINAL GOODBYE DOMAIN-CONTAINING PROTEIN"/>
    <property type="match status" value="1"/>
</dbReference>
<gene>
    <name evidence="2 4" type="ORF">P152DRAFT_459276</name>
</gene>
<reference evidence="2 4" key="1">
    <citation type="submission" date="2020-01" db="EMBL/GenBank/DDBJ databases">
        <authorList>
            <consortium name="DOE Joint Genome Institute"/>
            <person name="Haridas S."/>
            <person name="Albert R."/>
            <person name="Binder M."/>
            <person name="Bloem J."/>
            <person name="Labutti K."/>
            <person name="Salamov A."/>
            <person name="Andreopoulos B."/>
            <person name="Baker S.E."/>
            <person name="Barry K."/>
            <person name="Bills G."/>
            <person name="Bluhm B.H."/>
            <person name="Cannon C."/>
            <person name="Castanera R."/>
            <person name="Culley D.E."/>
            <person name="Daum C."/>
            <person name="Ezra D."/>
            <person name="Gonzalez J.B."/>
            <person name="Henrissat B."/>
            <person name="Kuo A."/>
            <person name="Liang C."/>
            <person name="Lipzen A."/>
            <person name="Lutzoni F."/>
            <person name="Magnuson J."/>
            <person name="Mondo S."/>
            <person name="Nolan M."/>
            <person name="Ohm R."/>
            <person name="Pangilinan J."/>
            <person name="Park H.-J."/>
            <person name="Ramirez L."/>
            <person name="Alfaro M."/>
            <person name="Sun H."/>
            <person name="Tritt A."/>
            <person name="Yoshinaga Y."/>
            <person name="Zwiers L.-H."/>
            <person name="Turgeon B.G."/>
            <person name="Goodwin S.B."/>
            <person name="Spatafora J.W."/>
            <person name="Crous P.W."/>
            <person name="Grigoriev I.V."/>
        </authorList>
    </citation>
    <scope>NUCLEOTIDE SEQUENCE</scope>
    <source>
        <strain evidence="2 4">CBS 781.70</strain>
    </source>
</reference>
<keyword evidence="3" id="KW-1185">Reference proteome</keyword>
<dbReference type="PANTHER" id="PTHR40619:SF3">
    <property type="entry name" value="FUNGAL STAND N-TERMINAL GOODBYE DOMAIN-CONTAINING PROTEIN"/>
    <property type="match status" value="1"/>
</dbReference>
<dbReference type="OrthoDB" id="3730111at2759"/>
<evidence type="ECO:0000313" key="3">
    <source>
        <dbReference type="Proteomes" id="UP000504638"/>
    </source>
</evidence>
<organism evidence="2">
    <name type="scientific">Eremomyces bilateralis CBS 781.70</name>
    <dbReference type="NCBI Taxonomy" id="1392243"/>
    <lineage>
        <taxon>Eukaryota</taxon>
        <taxon>Fungi</taxon>
        <taxon>Dikarya</taxon>
        <taxon>Ascomycota</taxon>
        <taxon>Pezizomycotina</taxon>
        <taxon>Dothideomycetes</taxon>
        <taxon>Dothideomycetes incertae sedis</taxon>
        <taxon>Eremomycetales</taxon>
        <taxon>Eremomycetaceae</taxon>
        <taxon>Eremomyces</taxon>
    </lineage>
</organism>
<dbReference type="RefSeq" id="XP_033533431.1">
    <property type="nucleotide sequence ID" value="XM_033679641.1"/>
</dbReference>
<accession>A0A6G1G1J9</accession>
<dbReference type="EMBL" id="ML975160">
    <property type="protein sequence ID" value="KAF1811800.1"/>
    <property type="molecule type" value="Genomic_DNA"/>
</dbReference>
<reference evidence="4" key="3">
    <citation type="submission" date="2025-04" db="UniProtKB">
        <authorList>
            <consortium name="RefSeq"/>
        </authorList>
    </citation>
    <scope>IDENTIFICATION</scope>
    <source>
        <strain evidence="4">CBS 781.70</strain>
    </source>
</reference>